<organism evidence="2 3">
    <name type="scientific">Ephemerocybe angulata</name>
    <dbReference type="NCBI Taxonomy" id="980116"/>
    <lineage>
        <taxon>Eukaryota</taxon>
        <taxon>Fungi</taxon>
        <taxon>Dikarya</taxon>
        <taxon>Basidiomycota</taxon>
        <taxon>Agaricomycotina</taxon>
        <taxon>Agaricomycetes</taxon>
        <taxon>Agaricomycetidae</taxon>
        <taxon>Agaricales</taxon>
        <taxon>Agaricineae</taxon>
        <taxon>Psathyrellaceae</taxon>
        <taxon>Ephemerocybe</taxon>
    </lineage>
</organism>
<feature type="compositionally biased region" description="Polar residues" evidence="1">
    <location>
        <begin position="61"/>
        <end position="77"/>
    </location>
</feature>
<dbReference type="OrthoDB" id="2553651at2759"/>
<evidence type="ECO:0000313" key="3">
    <source>
        <dbReference type="Proteomes" id="UP000521943"/>
    </source>
</evidence>
<feature type="compositionally biased region" description="Pro residues" evidence="1">
    <location>
        <begin position="11"/>
        <end position="21"/>
    </location>
</feature>
<feature type="compositionally biased region" description="Basic and acidic residues" evidence="1">
    <location>
        <begin position="49"/>
        <end position="58"/>
    </location>
</feature>
<accession>A0A8H6ICC2</accession>
<feature type="region of interest" description="Disordered" evidence="1">
    <location>
        <begin position="1"/>
        <end position="94"/>
    </location>
</feature>
<keyword evidence="3" id="KW-1185">Reference proteome</keyword>
<sequence>MSYAAVAAQNAPPPSEQPQPDPGLLTVEEPSGSTTIDTSSKINIVSSQEFKDHPHTDAETIPTQPQVVSGNAGSGNKRSLGEDTTRDKIKKRKHQAQEEAATLWAQIVDYVVRPQVAGGLLGVVNVGLIAGVGYSFYAKPHLRANTKAITSTVAAALSLFLGEGLAAEQVLKKTPEGQSALRRAKQQRHWLANYLHEFAARVNPYKGAVGLLNTAVVGGLGYAAYANRNVPWDRRTVSAISAGLLTLAGAEGYLLEQQQ</sequence>
<protein>
    <recommendedName>
        <fullName evidence="4">Mitochondrial outer membrane protein OM14 C-terminal domain-containing protein</fullName>
    </recommendedName>
</protein>
<dbReference type="AlphaFoldDB" id="A0A8H6ICC2"/>
<evidence type="ECO:0000313" key="2">
    <source>
        <dbReference type="EMBL" id="KAF6762945.1"/>
    </source>
</evidence>
<proteinExistence type="predicted"/>
<gene>
    <name evidence="2" type="ORF">DFP72DRAFT_1163958</name>
</gene>
<evidence type="ECO:0000256" key="1">
    <source>
        <dbReference type="SAM" id="MobiDB-lite"/>
    </source>
</evidence>
<name>A0A8H6ICC2_9AGAR</name>
<reference evidence="2 3" key="1">
    <citation type="submission" date="2020-07" db="EMBL/GenBank/DDBJ databases">
        <title>Comparative genomics of pyrophilous fungi reveals a link between fire events and developmental genes.</title>
        <authorList>
            <consortium name="DOE Joint Genome Institute"/>
            <person name="Steindorff A.S."/>
            <person name="Carver A."/>
            <person name="Calhoun S."/>
            <person name="Stillman K."/>
            <person name="Liu H."/>
            <person name="Lipzen A."/>
            <person name="Pangilinan J."/>
            <person name="Labutti K."/>
            <person name="Bruns T.D."/>
            <person name="Grigoriev I.V."/>
        </authorList>
    </citation>
    <scope>NUCLEOTIDE SEQUENCE [LARGE SCALE GENOMIC DNA]</scope>
    <source>
        <strain evidence="2 3">CBS 144469</strain>
    </source>
</reference>
<dbReference type="Proteomes" id="UP000521943">
    <property type="component" value="Unassembled WGS sequence"/>
</dbReference>
<evidence type="ECO:0008006" key="4">
    <source>
        <dbReference type="Google" id="ProtNLM"/>
    </source>
</evidence>
<dbReference type="EMBL" id="JACGCI010000006">
    <property type="protein sequence ID" value="KAF6762945.1"/>
    <property type="molecule type" value="Genomic_DNA"/>
</dbReference>
<feature type="compositionally biased region" description="Polar residues" evidence="1">
    <location>
        <begin position="31"/>
        <end position="48"/>
    </location>
</feature>
<comment type="caution">
    <text evidence="2">The sequence shown here is derived from an EMBL/GenBank/DDBJ whole genome shotgun (WGS) entry which is preliminary data.</text>
</comment>